<accession>A0A9Q5ZD39</accession>
<dbReference type="AlphaFoldDB" id="A0A9Q5ZD39"/>
<organism evidence="1 2">
    <name type="scientific">Nostoc linckia z8</name>
    <dbReference type="NCBI Taxonomy" id="1628746"/>
    <lineage>
        <taxon>Bacteria</taxon>
        <taxon>Bacillati</taxon>
        <taxon>Cyanobacteriota</taxon>
        <taxon>Cyanophyceae</taxon>
        <taxon>Nostocales</taxon>
        <taxon>Nostocaceae</taxon>
        <taxon>Nostoc</taxon>
    </lineage>
</organism>
<name>A0A9Q5ZD39_NOSLI</name>
<dbReference type="Proteomes" id="UP000222310">
    <property type="component" value="Unassembled WGS sequence"/>
</dbReference>
<dbReference type="RefSeq" id="WP_099073481.1">
    <property type="nucleotide sequence ID" value="NZ_LAHD01000026.1"/>
</dbReference>
<evidence type="ECO:0000313" key="2">
    <source>
        <dbReference type="Proteomes" id="UP000222310"/>
    </source>
</evidence>
<protein>
    <submittedName>
        <fullName evidence="1">Uncharacterized protein</fullName>
    </submittedName>
</protein>
<reference evidence="1 2" key="1">
    <citation type="submission" date="2015-02" db="EMBL/GenBank/DDBJ databases">
        <title>Nostoc linckia genome annotation.</title>
        <authorList>
            <person name="Zhou Z."/>
        </authorList>
    </citation>
    <scope>NUCLEOTIDE SEQUENCE [LARGE SCALE GENOMIC DNA]</scope>
    <source>
        <strain evidence="2">z8</strain>
    </source>
</reference>
<dbReference type="GeneID" id="57095269"/>
<comment type="caution">
    <text evidence="1">The sequence shown here is derived from an EMBL/GenBank/DDBJ whole genome shotgun (WGS) entry which is preliminary data.</text>
</comment>
<sequence length="71" mass="8532">MMLNTQFWHRLGNFARCDRFPPFFKRGNFWLWLGLGQRVQRSWRNFRWAGDRVSSEIFGLAIVGFAKHILS</sequence>
<dbReference type="EMBL" id="LAHD01000026">
    <property type="protein sequence ID" value="PHK04390.1"/>
    <property type="molecule type" value="Genomic_DNA"/>
</dbReference>
<proteinExistence type="predicted"/>
<evidence type="ECO:0000313" key="1">
    <source>
        <dbReference type="EMBL" id="PHK04390.1"/>
    </source>
</evidence>
<gene>
    <name evidence="1" type="ORF">VF08_11270</name>
</gene>